<dbReference type="AlphaFoldDB" id="A0A6G0TJ17"/>
<keyword evidence="1" id="KW-0472">Membrane</keyword>
<reference evidence="2 3" key="1">
    <citation type="submission" date="2019-08" db="EMBL/GenBank/DDBJ databases">
        <title>The genome of the soybean aphid Biotype 1, its phylome, world population structure and adaptation to the North American continent.</title>
        <authorList>
            <person name="Giordano R."/>
            <person name="Donthu R.K."/>
            <person name="Hernandez A.G."/>
            <person name="Wright C.L."/>
            <person name="Zimin A.V."/>
        </authorList>
    </citation>
    <scope>NUCLEOTIDE SEQUENCE [LARGE SCALE GENOMIC DNA]</scope>
    <source>
        <tissue evidence="2">Whole aphids</tissue>
    </source>
</reference>
<dbReference type="EMBL" id="VYZN01000031">
    <property type="protein sequence ID" value="KAE9533824.1"/>
    <property type="molecule type" value="Genomic_DNA"/>
</dbReference>
<protein>
    <submittedName>
        <fullName evidence="2">Uncharacterized protein</fullName>
    </submittedName>
</protein>
<evidence type="ECO:0000313" key="3">
    <source>
        <dbReference type="Proteomes" id="UP000475862"/>
    </source>
</evidence>
<evidence type="ECO:0000256" key="1">
    <source>
        <dbReference type="SAM" id="Phobius"/>
    </source>
</evidence>
<dbReference type="Proteomes" id="UP000475862">
    <property type="component" value="Unassembled WGS sequence"/>
</dbReference>
<organism evidence="2 3">
    <name type="scientific">Aphis glycines</name>
    <name type="common">Soybean aphid</name>
    <dbReference type="NCBI Taxonomy" id="307491"/>
    <lineage>
        <taxon>Eukaryota</taxon>
        <taxon>Metazoa</taxon>
        <taxon>Ecdysozoa</taxon>
        <taxon>Arthropoda</taxon>
        <taxon>Hexapoda</taxon>
        <taxon>Insecta</taxon>
        <taxon>Pterygota</taxon>
        <taxon>Neoptera</taxon>
        <taxon>Paraneoptera</taxon>
        <taxon>Hemiptera</taxon>
        <taxon>Sternorrhyncha</taxon>
        <taxon>Aphidomorpha</taxon>
        <taxon>Aphidoidea</taxon>
        <taxon>Aphididae</taxon>
        <taxon>Aphidini</taxon>
        <taxon>Aphis</taxon>
        <taxon>Aphis</taxon>
    </lineage>
</organism>
<keyword evidence="1" id="KW-0812">Transmembrane</keyword>
<sequence length="367" mass="42933">MQFLKYSKNSKRIGLPFVSQISIYYGMLLLNYSYFVNQFLRNNNIIPNCFVDFQMLIFSIKSFYHLTVNFVVICLLKTILLISDLVNSCKSISLIYFKSIECFLLNESLDNYSINTSLLFLITKGTYHEVKWTTKLMLVLKIFLSKSQIFRQTVKKFNIIVMKWKPNTKRPRGYSRQRWKVRVVKDLKKLGIVNVEELGRDRPVETMGLNGLKKFEKEVVNTEFMSIILEIKRLLYIQGILDDLIEFLTIDMIDIIWEICSINYDLNSRVIKVLTTHSFDLAMNGTNQNKWPQTLTTASFALSKHMLHSKMLFCSSLFSFSSLFVFFREESDSSVVVAIVSPKKFKNRQLVSKYYNIVTSAQCNILY</sequence>
<accession>A0A6G0TJ17</accession>
<keyword evidence="1" id="KW-1133">Transmembrane helix</keyword>
<feature type="transmembrane region" description="Helical" evidence="1">
    <location>
        <begin position="12"/>
        <end position="34"/>
    </location>
</feature>
<keyword evidence="3" id="KW-1185">Reference proteome</keyword>
<gene>
    <name evidence="2" type="ORF">AGLY_008903</name>
</gene>
<comment type="caution">
    <text evidence="2">The sequence shown here is derived from an EMBL/GenBank/DDBJ whole genome shotgun (WGS) entry which is preliminary data.</text>
</comment>
<proteinExistence type="predicted"/>
<evidence type="ECO:0000313" key="2">
    <source>
        <dbReference type="EMBL" id="KAE9533824.1"/>
    </source>
</evidence>
<name>A0A6G0TJ17_APHGL</name>